<feature type="region of interest" description="Disordered" evidence="6">
    <location>
        <begin position="366"/>
        <end position="385"/>
    </location>
</feature>
<feature type="compositionally biased region" description="Low complexity" evidence="6">
    <location>
        <begin position="263"/>
        <end position="279"/>
    </location>
</feature>
<dbReference type="CDD" id="cd11393">
    <property type="entry name" value="bHLH_AtbHLH_like"/>
    <property type="match status" value="1"/>
</dbReference>
<feature type="compositionally biased region" description="Basic and acidic residues" evidence="6">
    <location>
        <begin position="372"/>
        <end position="385"/>
    </location>
</feature>
<dbReference type="EMBL" id="CM027685">
    <property type="protein sequence ID" value="KAG0527026.1"/>
    <property type="molecule type" value="Genomic_DNA"/>
</dbReference>
<evidence type="ECO:0000259" key="7">
    <source>
        <dbReference type="PROSITE" id="PS50888"/>
    </source>
</evidence>
<evidence type="ECO:0000313" key="9">
    <source>
        <dbReference type="Proteomes" id="UP000807115"/>
    </source>
</evidence>
<dbReference type="InterPro" id="IPR036638">
    <property type="entry name" value="HLH_DNA-bd_sf"/>
</dbReference>
<evidence type="ECO:0000256" key="3">
    <source>
        <dbReference type="ARBA" id="ARBA00023015"/>
    </source>
</evidence>
<dbReference type="InterPro" id="IPR045239">
    <property type="entry name" value="bHLH95_bHLH"/>
</dbReference>
<keyword evidence="5" id="KW-0539">Nucleus</keyword>
<protein>
    <recommendedName>
        <fullName evidence="7">BHLH domain-containing protein</fullName>
    </recommendedName>
</protein>
<dbReference type="PANTHER" id="PTHR16223">
    <property type="entry name" value="TRANSCRIPTION FACTOR BHLH83-RELATED"/>
    <property type="match status" value="1"/>
</dbReference>
<evidence type="ECO:0000313" key="8">
    <source>
        <dbReference type="EMBL" id="KAG0527026.1"/>
    </source>
</evidence>
<dbReference type="Proteomes" id="UP000807115">
    <property type="component" value="Chromosome 6"/>
</dbReference>
<dbReference type="GO" id="GO:0005634">
    <property type="term" value="C:nucleus"/>
    <property type="evidence" value="ECO:0007669"/>
    <property type="project" value="UniProtKB-SubCell"/>
</dbReference>
<dbReference type="GO" id="GO:0003700">
    <property type="term" value="F:DNA-binding transcription factor activity"/>
    <property type="evidence" value="ECO:0007669"/>
    <property type="project" value="InterPro"/>
</dbReference>
<feature type="compositionally biased region" description="Polar residues" evidence="6">
    <location>
        <begin position="237"/>
        <end position="255"/>
    </location>
</feature>
<evidence type="ECO:0000256" key="5">
    <source>
        <dbReference type="ARBA" id="ARBA00023242"/>
    </source>
</evidence>
<reference evidence="8" key="1">
    <citation type="journal article" date="2019" name="BMC Genomics">
        <title>A new reference genome for Sorghum bicolor reveals high levels of sequence similarity between sweet and grain genotypes: implications for the genetics of sugar metabolism.</title>
        <authorList>
            <person name="Cooper E.A."/>
            <person name="Brenton Z.W."/>
            <person name="Flinn B.S."/>
            <person name="Jenkins J."/>
            <person name="Shu S."/>
            <person name="Flowers D."/>
            <person name="Luo F."/>
            <person name="Wang Y."/>
            <person name="Xia P."/>
            <person name="Barry K."/>
            <person name="Daum C."/>
            <person name="Lipzen A."/>
            <person name="Yoshinaga Y."/>
            <person name="Schmutz J."/>
            <person name="Saski C."/>
            <person name="Vermerris W."/>
            <person name="Kresovich S."/>
        </authorList>
    </citation>
    <scope>NUCLEOTIDE SEQUENCE</scope>
</reference>
<dbReference type="GO" id="GO:0046983">
    <property type="term" value="F:protein dimerization activity"/>
    <property type="evidence" value="ECO:0007669"/>
    <property type="project" value="InterPro"/>
</dbReference>
<feature type="region of interest" description="Disordered" evidence="6">
    <location>
        <begin position="236"/>
        <end position="312"/>
    </location>
</feature>
<proteinExistence type="inferred from homology"/>
<feature type="region of interest" description="Disordered" evidence="6">
    <location>
        <begin position="1"/>
        <end position="33"/>
    </location>
</feature>
<evidence type="ECO:0000256" key="6">
    <source>
        <dbReference type="SAM" id="MobiDB-lite"/>
    </source>
</evidence>
<evidence type="ECO:0000256" key="4">
    <source>
        <dbReference type="ARBA" id="ARBA00023163"/>
    </source>
</evidence>
<dbReference type="PROSITE" id="PS50888">
    <property type="entry name" value="BHLH"/>
    <property type="match status" value="1"/>
</dbReference>
<comment type="subcellular location">
    <subcellularLocation>
        <location evidence="1">Nucleus</location>
    </subcellularLocation>
</comment>
<dbReference type="InterPro" id="IPR011598">
    <property type="entry name" value="bHLH_dom"/>
</dbReference>
<dbReference type="AlphaFoldDB" id="A0A921QSH0"/>
<feature type="domain" description="BHLH" evidence="7">
    <location>
        <begin position="299"/>
        <end position="348"/>
    </location>
</feature>
<organism evidence="8 9">
    <name type="scientific">Sorghum bicolor</name>
    <name type="common">Sorghum</name>
    <name type="synonym">Sorghum vulgare</name>
    <dbReference type="NCBI Taxonomy" id="4558"/>
    <lineage>
        <taxon>Eukaryota</taxon>
        <taxon>Viridiplantae</taxon>
        <taxon>Streptophyta</taxon>
        <taxon>Embryophyta</taxon>
        <taxon>Tracheophyta</taxon>
        <taxon>Spermatophyta</taxon>
        <taxon>Magnoliopsida</taxon>
        <taxon>Liliopsida</taxon>
        <taxon>Poales</taxon>
        <taxon>Poaceae</taxon>
        <taxon>PACMAD clade</taxon>
        <taxon>Panicoideae</taxon>
        <taxon>Andropogonodae</taxon>
        <taxon>Andropogoneae</taxon>
        <taxon>Sorghinae</taxon>
        <taxon>Sorghum</taxon>
    </lineage>
</organism>
<keyword evidence="3" id="KW-0805">Transcription regulation</keyword>
<dbReference type="SUPFAM" id="SSF47459">
    <property type="entry name" value="HLH, helix-loop-helix DNA-binding domain"/>
    <property type="match status" value="1"/>
</dbReference>
<name>A0A921QSH0_SORBI</name>
<dbReference type="OrthoDB" id="663846at2759"/>
<reference evidence="8" key="2">
    <citation type="submission" date="2020-10" db="EMBL/GenBank/DDBJ databases">
        <authorList>
            <person name="Cooper E.A."/>
            <person name="Brenton Z.W."/>
            <person name="Flinn B.S."/>
            <person name="Jenkins J."/>
            <person name="Shu S."/>
            <person name="Flowers D."/>
            <person name="Luo F."/>
            <person name="Wang Y."/>
            <person name="Xia P."/>
            <person name="Barry K."/>
            <person name="Daum C."/>
            <person name="Lipzen A."/>
            <person name="Yoshinaga Y."/>
            <person name="Schmutz J."/>
            <person name="Saski C."/>
            <person name="Vermerris W."/>
            <person name="Kresovich S."/>
        </authorList>
    </citation>
    <scope>NUCLEOTIDE SEQUENCE</scope>
</reference>
<dbReference type="InterPro" id="IPR045843">
    <property type="entry name" value="IND-like"/>
</dbReference>
<gene>
    <name evidence="8" type="ORF">BDA96_06G197100</name>
</gene>
<evidence type="ECO:0000256" key="2">
    <source>
        <dbReference type="ARBA" id="ARBA00005510"/>
    </source>
</evidence>
<comment type="caution">
    <text evidence="8">The sequence shown here is derived from an EMBL/GenBank/DDBJ whole genome shotgun (WGS) entry which is preliminary data.</text>
</comment>
<accession>A0A921QSH0</accession>
<sequence length="424" mass="44791">MAQEAHEAPVGRSRSSSSTSPATGMRESPRQMQAHTPCFPSWIPSYAGTFAAGAGLAAAPSLPSEHVDRGNFLSLLGAKNVTPEMFEDVPAAACDYLELGGVGAAASNMAGPAAAAAAAAFGLGSVDPYSTSSAPPVKHETAASSPSPLVYSGDSDVVHGSSMGCCMPCYDHEGKPADDSQRQRQGFGAPTAAFLQQTVPSRVELQSVVLGYSGMLSERLEPSSFGVGSLPDDGSFSDYNTNRSSADFMSSNSNRQEQDIRQAGMGSSSSGSGAATSAATRRKSQEGIGGNTKKSKQEVSHKASPTKAQAPKVKLGEKITALQQIVSPFGKTDTSSVLFETIEYIKFLHEQIRLFSEPYMTKSTYKGHIRRRGEEKEEETGTGHHDLRGRGLCLVPVSLTSQAYHDDTTLPDCWAPAYRSCLYP</sequence>
<keyword evidence="4" id="KW-0804">Transcription</keyword>
<comment type="similarity">
    <text evidence="2">Belongs to the bHLH protein family.</text>
</comment>
<evidence type="ECO:0000256" key="1">
    <source>
        <dbReference type="ARBA" id="ARBA00004123"/>
    </source>
</evidence>
<dbReference type="PANTHER" id="PTHR16223:SF139">
    <property type="entry name" value="BHLH DOMAIN-CONTAINING PROTEIN"/>
    <property type="match status" value="1"/>
</dbReference>